<dbReference type="GO" id="GO:0048500">
    <property type="term" value="C:signal recognition particle"/>
    <property type="evidence" value="ECO:0007669"/>
    <property type="project" value="UniProtKB-UniRule"/>
</dbReference>
<dbReference type="InterPro" id="IPR003593">
    <property type="entry name" value="AAA+_ATPase"/>
</dbReference>
<dbReference type="Gene3D" id="1.10.260.30">
    <property type="entry name" value="Signal recognition particle, SRP54 subunit, M-domain"/>
    <property type="match status" value="1"/>
</dbReference>
<dbReference type="PROSITE" id="PS00300">
    <property type="entry name" value="SRP54"/>
    <property type="match status" value="1"/>
</dbReference>
<dbReference type="SUPFAM" id="SSF47446">
    <property type="entry name" value="Signal peptide-binding domain"/>
    <property type="match status" value="1"/>
</dbReference>
<dbReference type="CDD" id="cd18539">
    <property type="entry name" value="SRP_G"/>
    <property type="match status" value="1"/>
</dbReference>
<dbReference type="InterPro" id="IPR042101">
    <property type="entry name" value="SRP54_N_sf"/>
</dbReference>
<evidence type="ECO:0000313" key="12">
    <source>
        <dbReference type="EMBL" id="PKQ28809.1"/>
    </source>
</evidence>
<dbReference type="SUPFAM" id="SSF52540">
    <property type="entry name" value="P-loop containing nucleoside triphosphate hydrolases"/>
    <property type="match status" value="1"/>
</dbReference>
<keyword evidence="6 9" id="KW-0733">Signal recognition particle</keyword>
<keyword evidence="3 9" id="KW-0378">Hydrolase</keyword>
<reference evidence="12 13" key="1">
    <citation type="journal article" date="2017" name="ISME J.">
        <title>Potential for microbial H2 and metal transformations associated with novel bacteria and archaea in deep terrestrial subsurface sediments.</title>
        <authorList>
            <person name="Hernsdorf A.W."/>
            <person name="Amano Y."/>
            <person name="Miyakawa K."/>
            <person name="Ise K."/>
            <person name="Suzuki Y."/>
            <person name="Anantharaman K."/>
            <person name="Probst A."/>
            <person name="Burstein D."/>
            <person name="Thomas B.C."/>
            <person name="Banfield J.F."/>
        </authorList>
    </citation>
    <scope>NUCLEOTIDE SEQUENCE [LARGE SCALE GENOMIC DNA]</scope>
    <source>
        <strain evidence="12">HGW-Actinobacteria-3</strain>
    </source>
</reference>
<dbReference type="PANTHER" id="PTHR11564:SF5">
    <property type="entry name" value="SIGNAL RECOGNITION PARTICLE SUBUNIT SRP54"/>
    <property type="match status" value="1"/>
</dbReference>
<evidence type="ECO:0000256" key="2">
    <source>
        <dbReference type="ARBA" id="ARBA00022741"/>
    </source>
</evidence>
<evidence type="ECO:0000256" key="10">
    <source>
        <dbReference type="SAM" id="MobiDB-lite"/>
    </source>
</evidence>
<evidence type="ECO:0000256" key="1">
    <source>
        <dbReference type="ARBA" id="ARBA00005450"/>
    </source>
</evidence>
<keyword evidence="4 9" id="KW-0694">RNA-binding</keyword>
<dbReference type="Gene3D" id="1.20.120.140">
    <property type="entry name" value="Signal recognition particle SRP54, nucleotide-binding domain"/>
    <property type="match status" value="1"/>
</dbReference>
<comment type="caution">
    <text evidence="12">The sequence shown here is derived from an EMBL/GenBank/DDBJ whole genome shotgun (WGS) entry which is preliminary data.</text>
</comment>
<evidence type="ECO:0000256" key="9">
    <source>
        <dbReference type="HAMAP-Rule" id="MF_00306"/>
    </source>
</evidence>
<feature type="region of interest" description="Disordered" evidence="10">
    <location>
        <begin position="387"/>
        <end position="408"/>
    </location>
</feature>
<keyword evidence="7 9" id="KW-0687">Ribonucleoprotein</keyword>
<dbReference type="SMART" id="SM00382">
    <property type="entry name" value="AAA"/>
    <property type="match status" value="1"/>
</dbReference>
<feature type="binding site" evidence="9">
    <location>
        <begin position="188"/>
        <end position="192"/>
    </location>
    <ligand>
        <name>GTP</name>
        <dbReference type="ChEBI" id="CHEBI:37565"/>
    </ligand>
</feature>
<dbReference type="InterPro" id="IPR000897">
    <property type="entry name" value="SRP54_GTPase_dom"/>
</dbReference>
<dbReference type="EC" id="3.6.5.4" evidence="9"/>
<evidence type="ECO:0000256" key="3">
    <source>
        <dbReference type="ARBA" id="ARBA00022801"/>
    </source>
</evidence>
<keyword evidence="5 9" id="KW-0342">GTP-binding</keyword>
<name>A0A2N3G7X3_9ACTN</name>
<dbReference type="AlphaFoldDB" id="A0A2N3G7X3"/>
<dbReference type="GO" id="GO:0005525">
    <property type="term" value="F:GTP binding"/>
    <property type="evidence" value="ECO:0007669"/>
    <property type="project" value="UniProtKB-UniRule"/>
</dbReference>
<comment type="domain">
    <text evidence="9">Composed of three domains: the N-terminal N domain, which is responsible for interactions with the ribosome, the central G domain, which binds GTP, and the C-terminal M domain, which binds the RNA and the signal sequence of the RNC.</text>
</comment>
<dbReference type="Proteomes" id="UP000233654">
    <property type="component" value="Unassembled WGS sequence"/>
</dbReference>
<dbReference type="GO" id="GO:0003924">
    <property type="term" value="F:GTPase activity"/>
    <property type="evidence" value="ECO:0007669"/>
    <property type="project" value="UniProtKB-UniRule"/>
</dbReference>
<evidence type="ECO:0000256" key="8">
    <source>
        <dbReference type="ARBA" id="ARBA00048027"/>
    </source>
</evidence>
<evidence type="ECO:0000313" key="13">
    <source>
        <dbReference type="Proteomes" id="UP000233654"/>
    </source>
</evidence>
<accession>A0A2N3G7X3</accession>
<dbReference type="NCBIfam" id="TIGR00959">
    <property type="entry name" value="ffh"/>
    <property type="match status" value="1"/>
</dbReference>
<proteinExistence type="inferred from homology"/>
<evidence type="ECO:0000259" key="11">
    <source>
        <dbReference type="PROSITE" id="PS00300"/>
    </source>
</evidence>
<evidence type="ECO:0000256" key="4">
    <source>
        <dbReference type="ARBA" id="ARBA00022884"/>
    </source>
</evidence>
<sequence>MFESLGDRLQDVFAKLRSRGKLSEKDVDVAMREIRLVLLEADVNFKVVKLFVDRVRERAIGEEVVKSITPAQQVVKIVYDEMTEILGGKKRELEFAPHPPSIIMLVGLQGSGKTTAAAKLAVLLRNQGRNPMLVAADVYRPAAVEQLQALGSQIGVPVAYFKHKSALEITEEAVREAARAGNDVLILDTAGRLHIDEEMMQELADIKDSVSPSETMLVVDAMTGQDAVNVANAFLEKIGFEGILVTKMDGDARGGAALSMKSVTGRPIKFASTGEKMNDIEVFHPDRVASRILGMGDVVTLVEKAEGLMTEEKARKMEEKLRKQKFDFNDFLDQMQQLKKMGGLSKVLEMVPGMSGLSRAQGINVDDNHLKKIEAIIHSMTNEERAHPNMLNGSRKRRVAAGSGTSTQDVNQLTRQFAQMQKMLKTFSGKGANMGALKRLFPF</sequence>
<dbReference type="SMART" id="SM00962">
    <property type="entry name" value="SRP54"/>
    <property type="match status" value="1"/>
</dbReference>
<evidence type="ECO:0000256" key="6">
    <source>
        <dbReference type="ARBA" id="ARBA00023135"/>
    </source>
</evidence>
<dbReference type="InterPro" id="IPR004125">
    <property type="entry name" value="Signal_recog_particle_SRP54_M"/>
</dbReference>
<feature type="binding site" evidence="9">
    <location>
        <begin position="107"/>
        <end position="114"/>
    </location>
    <ligand>
        <name>GTP</name>
        <dbReference type="ChEBI" id="CHEBI:37565"/>
    </ligand>
</feature>
<dbReference type="InterPro" id="IPR027417">
    <property type="entry name" value="P-loop_NTPase"/>
</dbReference>
<comment type="catalytic activity">
    <reaction evidence="8 9">
        <text>GTP + H2O = GDP + phosphate + H(+)</text>
        <dbReference type="Rhea" id="RHEA:19669"/>
        <dbReference type="ChEBI" id="CHEBI:15377"/>
        <dbReference type="ChEBI" id="CHEBI:15378"/>
        <dbReference type="ChEBI" id="CHEBI:37565"/>
        <dbReference type="ChEBI" id="CHEBI:43474"/>
        <dbReference type="ChEBI" id="CHEBI:58189"/>
        <dbReference type="EC" id="3.6.5.4"/>
    </reaction>
</comment>
<dbReference type="InterPro" id="IPR022941">
    <property type="entry name" value="SRP54"/>
</dbReference>
<dbReference type="EMBL" id="PHEX01000004">
    <property type="protein sequence ID" value="PKQ28809.1"/>
    <property type="molecule type" value="Genomic_DNA"/>
</dbReference>
<comment type="function">
    <text evidence="9">Involved in targeting and insertion of nascent membrane proteins into the cytoplasmic membrane. Binds to the hydrophobic signal sequence of the ribosome-nascent chain (RNC) as it emerges from the ribosomes. The SRP-RNC complex is then targeted to the cytoplasmic membrane where it interacts with the SRP receptor FtsY.</text>
</comment>
<keyword evidence="2 9" id="KW-0547">Nucleotide-binding</keyword>
<dbReference type="SMART" id="SM00963">
    <property type="entry name" value="SRP54_N"/>
    <property type="match status" value="1"/>
</dbReference>
<evidence type="ECO:0000256" key="5">
    <source>
        <dbReference type="ARBA" id="ARBA00023134"/>
    </source>
</evidence>
<dbReference type="GO" id="GO:0008312">
    <property type="term" value="F:7S RNA binding"/>
    <property type="evidence" value="ECO:0007669"/>
    <property type="project" value="InterPro"/>
</dbReference>
<organism evidence="12 13">
    <name type="scientific">Candidatus Anoxymicrobium japonicum</name>
    <dbReference type="NCBI Taxonomy" id="2013648"/>
    <lineage>
        <taxon>Bacteria</taxon>
        <taxon>Bacillati</taxon>
        <taxon>Actinomycetota</taxon>
        <taxon>Candidatus Geothermincolia</taxon>
        <taxon>Candidatus Geothermincolales</taxon>
        <taxon>Candidatus Anoxymicrobiaceae</taxon>
        <taxon>Candidatus Anoxymicrobium</taxon>
    </lineage>
</organism>
<dbReference type="GO" id="GO:0006614">
    <property type="term" value="P:SRP-dependent cotranslational protein targeting to membrane"/>
    <property type="evidence" value="ECO:0007669"/>
    <property type="project" value="InterPro"/>
</dbReference>
<protein>
    <recommendedName>
        <fullName evidence="9">Signal recognition particle protein</fullName>
        <ecNumber evidence="9">3.6.5.4</ecNumber>
    </recommendedName>
    <alternativeName>
        <fullName evidence="9">Fifty-four homolog</fullName>
    </alternativeName>
</protein>
<evidence type="ECO:0000256" key="7">
    <source>
        <dbReference type="ARBA" id="ARBA00023274"/>
    </source>
</evidence>
<comment type="similarity">
    <text evidence="1 9">Belongs to the GTP-binding SRP family. SRP54 subfamily.</text>
</comment>
<dbReference type="InterPro" id="IPR004780">
    <property type="entry name" value="SRP"/>
</dbReference>
<dbReference type="HAMAP" id="MF_00306">
    <property type="entry name" value="SRP54"/>
    <property type="match status" value="1"/>
</dbReference>
<feature type="binding site" evidence="9">
    <location>
        <begin position="246"/>
        <end position="249"/>
    </location>
    <ligand>
        <name>GTP</name>
        <dbReference type="ChEBI" id="CHEBI:37565"/>
    </ligand>
</feature>
<comment type="subunit">
    <text evidence="9">Part of the signal recognition particle protein translocation system, which is composed of SRP and FtsY.</text>
</comment>
<dbReference type="InterPro" id="IPR036891">
    <property type="entry name" value="Signal_recog_part_SRP54_M_sf"/>
</dbReference>
<comment type="subcellular location">
    <subcellularLocation>
        <location evidence="9">Cytoplasm</location>
    </subcellularLocation>
    <text evidence="9">The SRP-RNC complex is targeted to the cytoplasmic membrane.</text>
</comment>
<feature type="domain" description="SRP54-type proteins GTP-binding" evidence="11">
    <location>
        <begin position="267"/>
        <end position="280"/>
    </location>
</feature>
<dbReference type="Pfam" id="PF02881">
    <property type="entry name" value="SRP54_N"/>
    <property type="match status" value="1"/>
</dbReference>
<dbReference type="PANTHER" id="PTHR11564">
    <property type="entry name" value="SIGNAL RECOGNITION PARTICLE 54K PROTEIN SRP54"/>
    <property type="match status" value="1"/>
</dbReference>
<dbReference type="Gene3D" id="3.40.50.300">
    <property type="entry name" value="P-loop containing nucleotide triphosphate hydrolases"/>
    <property type="match status" value="1"/>
</dbReference>
<keyword evidence="9" id="KW-0963">Cytoplasm</keyword>
<dbReference type="InterPro" id="IPR013822">
    <property type="entry name" value="Signal_recog_particl_SRP54_hlx"/>
</dbReference>
<dbReference type="Pfam" id="PF00448">
    <property type="entry name" value="SRP54"/>
    <property type="match status" value="1"/>
</dbReference>
<dbReference type="Pfam" id="PF02978">
    <property type="entry name" value="SRP_SPB"/>
    <property type="match status" value="1"/>
</dbReference>
<gene>
    <name evidence="9" type="primary">ffh</name>
    <name evidence="12" type="ORF">CVT63_00620</name>
</gene>